<sequence>MEKLWVLNSESNRWKRSLPECGVSIDLVPIGVKDLERGAMESLALDYLKRGNTAAVGYAPLQRDHDSSHEEPNPVSRPLHPATELNFLKYVINRPQKLITTSSLEHRSITEK</sequence>
<organism evidence="1 2">
    <name type="scientific">Datura stramonium</name>
    <name type="common">Jimsonweed</name>
    <name type="synonym">Common thornapple</name>
    <dbReference type="NCBI Taxonomy" id="4076"/>
    <lineage>
        <taxon>Eukaryota</taxon>
        <taxon>Viridiplantae</taxon>
        <taxon>Streptophyta</taxon>
        <taxon>Embryophyta</taxon>
        <taxon>Tracheophyta</taxon>
        <taxon>Spermatophyta</taxon>
        <taxon>Magnoliopsida</taxon>
        <taxon>eudicotyledons</taxon>
        <taxon>Gunneridae</taxon>
        <taxon>Pentapetalae</taxon>
        <taxon>asterids</taxon>
        <taxon>lamiids</taxon>
        <taxon>Solanales</taxon>
        <taxon>Solanaceae</taxon>
        <taxon>Solanoideae</taxon>
        <taxon>Datureae</taxon>
        <taxon>Datura</taxon>
    </lineage>
</organism>
<evidence type="ECO:0000313" key="1">
    <source>
        <dbReference type="EMBL" id="MCE3215675.1"/>
    </source>
</evidence>
<keyword evidence="2" id="KW-1185">Reference proteome</keyword>
<protein>
    <submittedName>
        <fullName evidence="1">Uncharacterized protein</fullName>
    </submittedName>
</protein>
<gene>
    <name evidence="1" type="ORF">HAX54_003178</name>
</gene>
<dbReference type="Proteomes" id="UP000823775">
    <property type="component" value="Unassembled WGS sequence"/>
</dbReference>
<name>A0ABS8WUC3_DATST</name>
<accession>A0ABS8WUC3</accession>
<comment type="caution">
    <text evidence="1">The sequence shown here is derived from an EMBL/GenBank/DDBJ whole genome shotgun (WGS) entry which is preliminary data.</text>
</comment>
<reference evidence="1 2" key="1">
    <citation type="journal article" date="2021" name="BMC Genomics">
        <title>Datura genome reveals duplications of psychoactive alkaloid biosynthetic genes and high mutation rate following tissue culture.</title>
        <authorList>
            <person name="Rajewski A."/>
            <person name="Carter-House D."/>
            <person name="Stajich J."/>
            <person name="Litt A."/>
        </authorList>
    </citation>
    <scope>NUCLEOTIDE SEQUENCE [LARGE SCALE GENOMIC DNA]</scope>
    <source>
        <strain evidence="1">AR-01</strain>
    </source>
</reference>
<evidence type="ECO:0000313" key="2">
    <source>
        <dbReference type="Proteomes" id="UP000823775"/>
    </source>
</evidence>
<dbReference type="EMBL" id="JACEIK010011442">
    <property type="protein sequence ID" value="MCE3215675.1"/>
    <property type="molecule type" value="Genomic_DNA"/>
</dbReference>
<proteinExistence type="predicted"/>